<proteinExistence type="predicted"/>
<organism evidence="1 2">
    <name type="scientific">Kosakonia quasisacchari</name>
    <dbReference type="NCBI Taxonomy" id="2529380"/>
    <lineage>
        <taxon>Bacteria</taxon>
        <taxon>Pseudomonadati</taxon>
        <taxon>Pseudomonadota</taxon>
        <taxon>Gammaproteobacteria</taxon>
        <taxon>Enterobacterales</taxon>
        <taxon>Enterobacteriaceae</taxon>
        <taxon>Kosakonia</taxon>
    </lineage>
</organism>
<sequence length="115" mass="12168">MFGGHITYVAREREKGAPPRSPFSIPRGPAGKSVLRTALTSRTSACGRLDSRLLVPSLGLAPSGPALALFKIAPGNFVMSRLASGRLPWRPDLAICAAVRRFRAGTQPHCCKGSA</sequence>
<reference evidence="1 2" key="1">
    <citation type="submission" date="2019-02" db="EMBL/GenBank/DDBJ databases">
        <title>The draft genome of Kosakonia quasisacchari strain WCHKQ120001.</title>
        <authorList>
            <person name="Wang C."/>
            <person name="Feng Y."/>
            <person name="Zong Z."/>
        </authorList>
    </citation>
    <scope>NUCLEOTIDE SEQUENCE [LARGE SCALE GENOMIC DNA]</scope>
    <source>
        <strain evidence="1 2">WCHKQ120001</strain>
    </source>
</reference>
<dbReference type="EMBL" id="SJOP01000001">
    <property type="protein sequence ID" value="TCC14865.1"/>
    <property type="molecule type" value="Genomic_DNA"/>
</dbReference>
<keyword evidence="2" id="KW-1185">Reference proteome</keyword>
<comment type="caution">
    <text evidence="1">The sequence shown here is derived from an EMBL/GenBank/DDBJ whole genome shotgun (WGS) entry which is preliminary data.</text>
</comment>
<dbReference type="Proteomes" id="UP000291793">
    <property type="component" value="Unassembled WGS sequence"/>
</dbReference>
<protein>
    <submittedName>
        <fullName evidence="1">Uncharacterized protein</fullName>
    </submittedName>
</protein>
<evidence type="ECO:0000313" key="1">
    <source>
        <dbReference type="EMBL" id="TCC14865.1"/>
    </source>
</evidence>
<evidence type="ECO:0000313" key="2">
    <source>
        <dbReference type="Proteomes" id="UP000291793"/>
    </source>
</evidence>
<dbReference type="AlphaFoldDB" id="A0A4R0HSZ8"/>
<accession>A0A4R0HSZ8</accession>
<name>A0A4R0HSZ8_9ENTR</name>
<gene>
    <name evidence="1" type="ORF">E0L21_00990</name>
</gene>